<dbReference type="OrthoDB" id="9634936at2759"/>
<dbReference type="GO" id="GO:0006355">
    <property type="term" value="P:regulation of DNA-templated transcription"/>
    <property type="evidence" value="ECO:0007669"/>
    <property type="project" value="InterPro"/>
</dbReference>
<accession>A0A8D2DGF6</accession>
<dbReference type="SUPFAM" id="SSF109640">
    <property type="entry name" value="KRAB domain (Kruppel-associated box)"/>
    <property type="match status" value="1"/>
</dbReference>
<evidence type="ECO:0000313" key="2">
    <source>
        <dbReference type="Ensembl" id="ENSSVLP00005023727.1"/>
    </source>
</evidence>
<dbReference type="InterPro" id="IPR001909">
    <property type="entry name" value="KRAB"/>
</dbReference>
<reference evidence="2" key="2">
    <citation type="submission" date="2025-09" db="UniProtKB">
        <authorList>
            <consortium name="Ensembl"/>
        </authorList>
    </citation>
    <scope>IDENTIFICATION</scope>
</reference>
<dbReference type="Proteomes" id="UP000694564">
    <property type="component" value="Chromosome 8"/>
</dbReference>
<sequence length="74" mass="9091">MLENYRNLVFLGLAVSKPSLTTFLKQMKEFWKLRMQERVNIYPRKRHLCQNNHLYHEISHLRVESKKHSLLFIH</sequence>
<dbReference type="PROSITE" id="PS50805">
    <property type="entry name" value="KRAB"/>
    <property type="match status" value="1"/>
</dbReference>
<name>A0A8D2DGF6_SCIVU</name>
<keyword evidence="3" id="KW-1185">Reference proteome</keyword>
<proteinExistence type="predicted"/>
<evidence type="ECO:0000259" key="1">
    <source>
        <dbReference type="PROSITE" id="PS50805"/>
    </source>
</evidence>
<reference evidence="2" key="1">
    <citation type="submission" date="2025-08" db="UniProtKB">
        <authorList>
            <consortium name="Ensembl"/>
        </authorList>
    </citation>
    <scope>IDENTIFICATION</scope>
</reference>
<protein>
    <recommendedName>
        <fullName evidence="1">KRAB domain-containing protein</fullName>
    </recommendedName>
</protein>
<feature type="domain" description="KRAB" evidence="1">
    <location>
        <begin position="1"/>
        <end position="43"/>
    </location>
</feature>
<dbReference type="InterPro" id="IPR036051">
    <property type="entry name" value="KRAB_dom_sf"/>
</dbReference>
<dbReference type="Ensembl" id="ENSSVLT00005026381.1">
    <property type="protein sequence ID" value="ENSSVLP00005023727.1"/>
    <property type="gene ID" value="ENSSVLG00005018849.1"/>
</dbReference>
<evidence type="ECO:0000313" key="3">
    <source>
        <dbReference type="Proteomes" id="UP000694564"/>
    </source>
</evidence>
<organism evidence="2 3">
    <name type="scientific">Sciurus vulgaris</name>
    <name type="common">Eurasian red squirrel</name>
    <dbReference type="NCBI Taxonomy" id="55149"/>
    <lineage>
        <taxon>Eukaryota</taxon>
        <taxon>Metazoa</taxon>
        <taxon>Chordata</taxon>
        <taxon>Craniata</taxon>
        <taxon>Vertebrata</taxon>
        <taxon>Euteleostomi</taxon>
        <taxon>Mammalia</taxon>
        <taxon>Eutheria</taxon>
        <taxon>Euarchontoglires</taxon>
        <taxon>Glires</taxon>
        <taxon>Rodentia</taxon>
        <taxon>Sciuromorpha</taxon>
        <taxon>Sciuridae</taxon>
        <taxon>Sciurinae</taxon>
        <taxon>Sciurini</taxon>
        <taxon>Sciurus</taxon>
    </lineage>
</organism>
<dbReference type="AlphaFoldDB" id="A0A8D2DGF6"/>